<feature type="transmembrane region" description="Helical" evidence="12">
    <location>
        <begin position="194"/>
        <end position="218"/>
    </location>
</feature>
<reference evidence="14 15" key="1">
    <citation type="submission" date="2019-09" db="EMBL/GenBank/DDBJ databases">
        <title>Hybrid Assembly of the complete Genome of the Deep-Sea Bacterium Moritella marina from long Nanopore and Illumina reads.</title>
        <authorList>
            <person name="Magin S."/>
            <person name="Georgoulis A."/>
            <person name="Papadimitriou K."/>
            <person name="Iliakis G."/>
            <person name="Vorgias C.E."/>
        </authorList>
    </citation>
    <scope>NUCLEOTIDE SEQUENCE [LARGE SCALE GENOMIC DNA]</scope>
    <source>
        <strain evidence="14 15">MP-1</strain>
    </source>
</reference>
<evidence type="ECO:0000256" key="12">
    <source>
        <dbReference type="SAM" id="Phobius"/>
    </source>
</evidence>
<dbReference type="GO" id="GO:0008076">
    <property type="term" value="C:voltage-gated potassium channel complex"/>
    <property type="evidence" value="ECO:0007669"/>
    <property type="project" value="InterPro"/>
</dbReference>
<comment type="subcellular location">
    <subcellularLocation>
        <location evidence="1">Membrane</location>
        <topology evidence="1">Multi-pass membrane protein</topology>
    </subcellularLocation>
</comment>
<dbReference type="OrthoDB" id="9799090at2"/>
<evidence type="ECO:0000256" key="9">
    <source>
        <dbReference type="ARBA" id="ARBA00023065"/>
    </source>
</evidence>
<dbReference type="InterPro" id="IPR028325">
    <property type="entry name" value="VG_K_chnl"/>
</dbReference>
<evidence type="ECO:0000313" key="15">
    <source>
        <dbReference type="Proteomes" id="UP000327424"/>
    </source>
</evidence>
<keyword evidence="9" id="KW-0406">Ion transport</keyword>
<dbReference type="InterPro" id="IPR005821">
    <property type="entry name" value="Ion_trans_dom"/>
</dbReference>
<feature type="transmembrane region" description="Helical" evidence="12">
    <location>
        <begin position="130"/>
        <end position="153"/>
    </location>
</feature>
<dbReference type="RefSeq" id="WP_019440084.1">
    <property type="nucleotide sequence ID" value="NZ_ALOE01000006.1"/>
</dbReference>
<organism evidence="14 15">
    <name type="scientific">Moritella marina ATCC 15381</name>
    <dbReference type="NCBI Taxonomy" id="1202962"/>
    <lineage>
        <taxon>Bacteria</taxon>
        <taxon>Pseudomonadati</taxon>
        <taxon>Pseudomonadota</taxon>
        <taxon>Gammaproteobacteria</taxon>
        <taxon>Alteromonadales</taxon>
        <taxon>Moritellaceae</taxon>
        <taxon>Moritella</taxon>
    </lineage>
</organism>
<dbReference type="Gene3D" id="1.20.120.350">
    <property type="entry name" value="Voltage-gated potassium channels. Chain C"/>
    <property type="match status" value="1"/>
</dbReference>
<evidence type="ECO:0000256" key="8">
    <source>
        <dbReference type="ARBA" id="ARBA00022989"/>
    </source>
</evidence>
<dbReference type="GO" id="GO:0001508">
    <property type="term" value="P:action potential"/>
    <property type="evidence" value="ECO:0007669"/>
    <property type="project" value="TreeGrafter"/>
</dbReference>
<dbReference type="EMBL" id="CP044399">
    <property type="protein sequence ID" value="QFI37693.1"/>
    <property type="molecule type" value="Genomic_DNA"/>
</dbReference>
<gene>
    <name evidence="14" type="ORF">FR932_07440</name>
</gene>
<dbReference type="InterPro" id="IPR027359">
    <property type="entry name" value="Volt_channel_dom_sf"/>
</dbReference>
<evidence type="ECO:0000256" key="1">
    <source>
        <dbReference type="ARBA" id="ARBA00004141"/>
    </source>
</evidence>
<dbReference type="AlphaFoldDB" id="A0A5J6WHY4"/>
<dbReference type="Gene3D" id="1.10.287.70">
    <property type="match status" value="1"/>
</dbReference>
<keyword evidence="5" id="KW-0631">Potassium channel</keyword>
<keyword evidence="2" id="KW-0813">Transport</keyword>
<evidence type="ECO:0000256" key="5">
    <source>
        <dbReference type="ARBA" id="ARBA00022826"/>
    </source>
</evidence>
<keyword evidence="11" id="KW-0407">Ion channel</keyword>
<keyword evidence="8 12" id="KW-1133">Transmembrane helix</keyword>
<dbReference type="GO" id="GO:0005249">
    <property type="term" value="F:voltage-gated potassium channel activity"/>
    <property type="evidence" value="ECO:0007669"/>
    <property type="project" value="InterPro"/>
</dbReference>
<keyword evidence="4 12" id="KW-0812">Transmembrane</keyword>
<keyword evidence="15" id="KW-1185">Reference proteome</keyword>
<keyword evidence="6" id="KW-0851">Voltage-gated channel</keyword>
<dbReference type="PANTHER" id="PTHR11537:SF254">
    <property type="entry name" value="POTASSIUM VOLTAGE-GATED CHANNEL PROTEIN SHAB"/>
    <property type="match status" value="1"/>
</dbReference>
<sequence length="265" mass="29824">MKTNLKSGTKNNSDVNPFQIFMLILSLHVVVSSLLQLIFTFSSNVTEILTSVDNTICLFFFTDFVIRFHQAENKFQFMKWGWIDLLSSIPMVEQLQFIRIIRIARVLRSIQNIRSSKIILKMIFEHRFKATFSLVSAISFILVTFGAIGILLLEQDQVGSNINNGIDALWWSFVTITTVGYGDYYPVTTGGRIIAALLMTAGVGLFGTFTGFISSWFVDGGEESLKNTTSVGELKTEVSDLKQDIAELKVLISQQHQLLQSQKDN</sequence>
<evidence type="ECO:0000256" key="4">
    <source>
        <dbReference type="ARBA" id="ARBA00022692"/>
    </source>
</evidence>
<accession>A0A5J6WHY4</accession>
<dbReference type="Proteomes" id="UP000327424">
    <property type="component" value="Chromosome"/>
</dbReference>
<feature type="transmembrane region" description="Helical" evidence="12">
    <location>
        <begin position="168"/>
        <end position="187"/>
    </location>
</feature>
<evidence type="ECO:0000313" key="14">
    <source>
        <dbReference type="EMBL" id="QFI37693.1"/>
    </source>
</evidence>
<evidence type="ECO:0000256" key="3">
    <source>
        <dbReference type="ARBA" id="ARBA00022538"/>
    </source>
</evidence>
<dbReference type="PRINTS" id="PR00169">
    <property type="entry name" value="KCHANNEL"/>
</dbReference>
<evidence type="ECO:0000256" key="2">
    <source>
        <dbReference type="ARBA" id="ARBA00022448"/>
    </source>
</evidence>
<proteinExistence type="predicted"/>
<keyword evidence="3" id="KW-0633">Potassium transport</keyword>
<evidence type="ECO:0000256" key="10">
    <source>
        <dbReference type="ARBA" id="ARBA00023136"/>
    </source>
</evidence>
<protein>
    <submittedName>
        <fullName evidence="14">Ion transporter</fullName>
    </submittedName>
</protein>
<feature type="transmembrane region" description="Helical" evidence="12">
    <location>
        <begin position="20"/>
        <end position="42"/>
    </location>
</feature>
<name>A0A5J6WHY4_MORMI</name>
<dbReference type="Pfam" id="PF00520">
    <property type="entry name" value="Ion_trans"/>
    <property type="match status" value="1"/>
</dbReference>
<evidence type="ECO:0000256" key="6">
    <source>
        <dbReference type="ARBA" id="ARBA00022882"/>
    </source>
</evidence>
<evidence type="ECO:0000259" key="13">
    <source>
        <dbReference type="Pfam" id="PF00520"/>
    </source>
</evidence>
<dbReference type="KEGG" id="mmaa:FR932_07440"/>
<keyword evidence="10 12" id="KW-0472">Membrane</keyword>
<evidence type="ECO:0000256" key="7">
    <source>
        <dbReference type="ARBA" id="ARBA00022958"/>
    </source>
</evidence>
<evidence type="ECO:0000256" key="11">
    <source>
        <dbReference type="ARBA" id="ARBA00023303"/>
    </source>
</evidence>
<dbReference type="SUPFAM" id="SSF81324">
    <property type="entry name" value="Voltage-gated potassium channels"/>
    <property type="match status" value="1"/>
</dbReference>
<keyword evidence="7" id="KW-0630">Potassium</keyword>
<feature type="domain" description="Ion transport" evidence="13">
    <location>
        <begin position="17"/>
        <end position="220"/>
    </location>
</feature>
<dbReference type="PANTHER" id="PTHR11537">
    <property type="entry name" value="VOLTAGE-GATED POTASSIUM CHANNEL"/>
    <property type="match status" value="1"/>
</dbReference>